<dbReference type="GO" id="GO:0044010">
    <property type="term" value="P:single-species biofilm formation"/>
    <property type="evidence" value="ECO:0007669"/>
    <property type="project" value="TreeGrafter"/>
</dbReference>
<evidence type="ECO:0000313" key="3">
    <source>
        <dbReference type="EMBL" id="OAT86069.1"/>
    </source>
</evidence>
<dbReference type="CDD" id="cd03811">
    <property type="entry name" value="GT4_GT28_WabH-like"/>
    <property type="match status" value="1"/>
</dbReference>
<dbReference type="Gene3D" id="3.90.550.10">
    <property type="entry name" value="Spore Coat Polysaccharide Biosynthesis Protein SpsA, Chain A"/>
    <property type="match status" value="1"/>
</dbReference>
<dbReference type="Pfam" id="PF00535">
    <property type="entry name" value="Glycos_transf_2"/>
    <property type="match status" value="1"/>
</dbReference>
<dbReference type="SUPFAM" id="SSF53448">
    <property type="entry name" value="Nucleotide-diphospho-sugar transferases"/>
    <property type="match status" value="1"/>
</dbReference>
<sequence>MRENRAVRALQKTIAVFRRDGWRVVWGKLLIRLRLWMAQSSWGRLFKTAVPPVVKEWLRRRLDPVMPLIGREPLPAGAPLAAVIIPCYNYGKFLPEAVESVRRQTLGGVEVIVVDDGSDDPQTVEVLDQMAADGDVRVIRQPNRGLPAARNAGIAATAARYICCLDADDMLAPTYLEKAVMVLESRPDTGLAYPLARLFGDVDEIWYTEPLNPVKLLQYNHLPVAAVFRRAAWEKAGGYDEEMRLGYEDWDFWLRLAGAGWRGQLIPEPLFLHRRHGRTMTHRAQEKHRQLTAQIRKKHARVAKVKPLRPVGVRPEEAFANLPASRRLPGRHALLVLAPWLNMGGAETVLLQVLAGFAGSGDWDVYVMTTLEAQNEWAGRFLAVTPRVYFLPHLFPRIYFTAAIESMMERHQIDAVLISHSELAYLALPELKGRFAGLPVLDLLHNDSPEGYARLSARRDQYLDGHIAVHEGIKKTMVEELGAAPEKVFVIPNGVDGERFRPPEAGVTEDGCAPAGGGAEEGSRAVYKKEQGLDPARRQVAFAGRLSAEKNPLLFIQAAAALKDLAGVDWLCYGDGPLAEGMRKAAKTAGSPVKFMGACADTAALFKAVDLLVLTSDSEGLPMVVVEALMSGVPVVATNVGCLNQVIEDGVNGRLVEKGDLDGLCRALRLLLAEPAKLPEMGARCRDGVLERFSGARMAAEYVRLFESFLRRKCEARPVPAGGDYDVGNFSAKG</sequence>
<feature type="domain" description="Glycosyltransferase subfamily 4-like N-terminal" evidence="2">
    <location>
        <begin position="343"/>
        <end position="499"/>
    </location>
</feature>
<dbReference type="InterPro" id="IPR029044">
    <property type="entry name" value="Nucleotide-diphossugar_trans"/>
</dbReference>
<organism evidence="3 4">
    <name type="scientific">Desulfotomaculum copahuensis</name>
    <dbReference type="NCBI Taxonomy" id="1838280"/>
    <lineage>
        <taxon>Bacteria</taxon>
        <taxon>Bacillati</taxon>
        <taxon>Bacillota</taxon>
        <taxon>Clostridia</taxon>
        <taxon>Eubacteriales</taxon>
        <taxon>Desulfotomaculaceae</taxon>
        <taxon>Desulfotomaculum</taxon>
    </lineage>
</organism>
<evidence type="ECO:0008006" key="5">
    <source>
        <dbReference type="Google" id="ProtNLM"/>
    </source>
</evidence>
<dbReference type="RefSeq" id="WP_066666460.1">
    <property type="nucleotide sequence ID" value="NZ_LYVF01000043.1"/>
</dbReference>
<dbReference type="PANTHER" id="PTHR43685">
    <property type="entry name" value="GLYCOSYLTRANSFERASE"/>
    <property type="match status" value="1"/>
</dbReference>
<reference evidence="3 4" key="1">
    <citation type="submission" date="2016-04" db="EMBL/GenBank/DDBJ databases">
        <authorList>
            <person name="Evans L.H."/>
            <person name="Alamgir A."/>
            <person name="Owens N."/>
            <person name="Weber N.D."/>
            <person name="Virtaneva K."/>
            <person name="Barbian K."/>
            <person name="Babar A."/>
            <person name="Rosenke K."/>
        </authorList>
    </citation>
    <scope>NUCLEOTIDE SEQUENCE [LARGE SCALE GENOMIC DNA]</scope>
    <source>
        <strain evidence="3 4">LMa1</strain>
    </source>
</reference>
<dbReference type="Proteomes" id="UP000078532">
    <property type="component" value="Unassembled WGS sequence"/>
</dbReference>
<dbReference type="Gene3D" id="3.40.50.2000">
    <property type="entry name" value="Glycogen Phosphorylase B"/>
    <property type="match status" value="2"/>
</dbReference>
<dbReference type="InterPro" id="IPR001173">
    <property type="entry name" value="Glyco_trans_2-like"/>
</dbReference>
<dbReference type="SUPFAM" id="SSF53756">
    <property type="entry name" value="UDP-Glycosyltransferase/glycogen phosphorylase"/>
    <property type="match status" value="1"/>
</dbReference>
<proteinExistence type="predicted"/>
<evidence type="ECO:0000259" key="2">
    <source>
        <dbReference type="Pfam" id="PF13439"/>
    </source>
</evidence>
<dbReference type="Pfam" id="PF13439">
    <property type="entry name" value="Glyco_transf_4"/>
    <property type="match status" value="1"/>
</dbReference>
<gene>
    <name evidence="3" type="ORF">A6M21_16980</name>
</gene>
<protein>
    <recommendedName>
        <fullName evidence="5">Glycosyltransferase 2-like domain-containing protein</fullName>
    </recommendedName>
</protein>
<evidence type="ECO:0000259" key="1">
    <source>
        <dbReference type="Pfam" id="PF00535"/>
    </source>
</evidence>
<dbReference type="InterPro" id="IPR028098">
    <property type="entry name" value="Glyco_trans_4-like_N"/>
</dbReference>
<keyword evidence="4" id="KW-1185">Reference proteome</keyword>
<dbReference type="CDD" id="cd00761">
    <property type="entry name" value="Glyco_tranf_GTA_type"/>
    <property type="match status" value="1"/>
</dbReference>
<dbReference type="InterPro" id="IPR050834">
    <property type="entry name" value="Glycosyltransf_2"/>
</dbReference>
<dbReference type="OrthoDB" id="9771846at2"/>
<dbReference type="AlphaFoldDB" id="A0A1B7LI24"/>
<dbReference type="PANTHER" id="PTHR43685:SF2">
    <property type="entry name" value="GLYCOSYLTRANSFERASE 2-LIKE DOMAIN-CONTAINING PROTEIN"/>
    <property type="match status" value="1"/>
</dbReference>
<feature type="domain" description="Glycosyltransferase 2-like" evidence="1">
    <location>
        <begin position="83"/>
        <end position="209"/>
    </location>
</feature>
<name>A0A1B7LI24_9FIRM</name>
<evidence type="ECO:0000313" key="4">
    <source>
        <dbReference type="Proteomes" id="UP000078532"/>
    </source>
</evidence>
<comment type="caution">
    <text evidence="3">The sequence shown here is derived from an EMBL/GenBank/DDBJ whole genome shotgun (WGS) entry which is preliminary data.</text>
</comment>
<dbReference type="Pfam" id="PF13692">
    <property type="entry name" value="Glyco_trans_1_4"/>
    <property type="match status" value="1"/>
</dbReference>
<accession>A0A1B7LI24</accession>
<dbReference type="STRING" id="1838280.A6M21_16980"/>
<dbReference type="EMBL" id="LYVF01000043">
    <property type="protein sequence ID" value="OAT86069.1"/>
    <property type="molecule type" value="Genomic_DNA"/>
</dbReference>